<dbReference type="Pfam" id="PF14765">
    <property type="entry name" value="PS-DH"/>
    <property type="match status" value="1"/>
</dbReference>
<dbReference type="CDD" id="cd08955">
    <property type="entry name" value="KR_2_FAS_SDR_x"/>
    <property type="match status" value="1"/>
</dbReference>
<dbReference type="SUPFAM" id="SSF55048">
    <property type="entry name" value="Probable ACP-binding domain of malonyl-CoA ACP transacylase"/>
    <property type="match status" value="1"/>
</dbReference>
<feature type="compositionally biased region" description="Polar residues" evidence="7">
    <location>
        <begin position="1"/>
        <end position="12"/>
    </location>
</feature>
<dbReference type="Gene3D" id="2.30.38.10">
    <property type="entry name" value="Luciferase, Domain 3"/>
    <property type="match status" value="1"/>
</dbReference>
<dbReference type="GO" id="GO:0006633">
    <property type="term" value="P:fatty acid biosynthetic process"/>
    <property type="evidence" value="ECO:0007669"/>
    <property type="project" value="InterPro"/>
</dbReference>
<dbReference type="NCBIfam" id="TIGR01733">
    <property type="entry name" value="AA-adenyl-dom"/>
    <property type="match status" value="1"/>
</dbReference>
<dbReference type="SUPFAM" id="SSF51735">
    <property type="entry name" value="NAD(P)-binding Rossmann-fold domains"/>
    <property type="match status" value="2"/>
</dbReference>
<evidence type="ECO:0000256" key="7">
    <source>
        <dbReference type="SAM" id="MobiDB-lite"/>
    </source>
</evidence>
<dbReference type="InterPro" id="IPR020807">
    <property type="entry name" value="PKS_DH"/>
</dbReference>
<dbReference type="Gene3D" id="3.40.50.720">
    <property type="entry name" value="NAD(P)-binding Rossmann-like Domain"/>
    <property type="match status" value="1"/>
</dbReference>
<sequence length="2437" mass="256759">MSGARNQTSTAGGHTGAGRSLSGPAVPRAGETVHGMFAEVAGRHPQDVAVVDATGETSYAELRRLAAASTDRLRRLGVGPGDVVAVRMPRGAALFATELGIMATGAGYLPLDPADPAERHRHLLTDADPAVLLVPDDDPGPGHDSLASALGDGRVHRLDAAWWTPADTGRAPDHDDPDAVAYLLYTSGSTGRPKGVAMPHRALVNLLRWHEGARPGGHRSRTLQACAVSFDFSFHEIYSALCLGGTLVVAGDDLRRDPYALAAFTVAQRVERVFLPVPALTQFAEAATQLPEPPALRHIVTTGEQLRLTEPLRVLAARTGVRVHNHYGATEFQDATVATLPDDVTRWPLIAPIGWPIDNVEVALLDGQHRPVPAGEPGELYVGGAGVAAGYRHQPALTAERFTTPPGLSGRWYRTGDLARLTEAGLEHQGRVDAQLKVNGVRIEPAEVEAAACVHPGVRQAAAALHEIDGRPRLVVHLVLRDDVDASDVLREVPGHVAGRLPAAVHPYGYAVVAELPLTASGKTARNRLRPPHRLVRATPATTDLPRGELERRIADVWREVLGLDHVGVRDNFFDLGGVSAQLLTVRQRLTTELGLRVGATDLVEYPTVRALARHLGGDDPAVTGAAPVTVRPTGGTDDDRVAIVGMAGRFPAAPDLATFWRNLCDGVDAIVECADDDVRSQDPALLADPDFVRMAGPLADPEYFDAAYFGINAKEAALMDPQHRIFLECAVDAFEDAGEVPAGTRTGVYASSSISTYLVNNLVPHFGYTGDRPLTEADTQQFMVKLGNDRNYLPTRVSYRLDLGGPSISVQSACSSSLVAVHLARRALLAGECDLALAGGVSVVVPQSAGYLYEDGLIRSRDGRSRVFDAEASGTIFSNGCGVVLLKRLSAALADGNRIYAVVAGSAVNNDGVDKLGFTAPSATRQAEVVAAALTDAGIRASELGYLEAHGTGTPLGDPIEVAGLDQALRAVGGAPQGSVAVGSVKSNIGHLDEAAGIAGLIKAALAVHHGVIPASLHFRTPNPEIDFGSSALRVPTGTESWPAGRRRVAAVSSHGMGGTNSHLVLTQAPERPAEPAPTGAAEPAPAGAAEPTPAGAAEPDPAGTGDGPVLLPISARAPAAARALAGRYQALLSEDGADLAGIARAAALGRTHHPYRIAVLATDAREAAEQLGRATVHEPRPEGAVAFVFAGQGAQWVGMGADLYAGYPVFRSALDECAAEVRRATGTDLRELVFDGVGGELDRTAWAQPALFAVQYALARLWQSWGVQPDVLTGHSVGEFVAACLADVLSLPDALRLVLARGRLMDALPDGGAMVSLLAPPDAVTDLLDAMGVEVSVAAVNDHDSVVLSGAAALVDRVVVEADRRGWRSHRLRVSHAFHSALMDPVLDEFRAVAERVEHRPPRIPVLANRTGRAVSAFDAEHWVRHARDTVQFARCVDSAVAEHGVTTIVEVSPKPTLVRFAAREGVLVVPSLREGAGHAQLVDSLRRLYLDGRQVTWSGVYRGRGGPVALPAYPWQRTRHWIEPTGRPTRAGAGRAGVVFLGGRVDQPGSSEIRFVSRVDPDHPRWLTQHRIFRRVVMPGVAYQDLAFAAAGELGLLRPALDDFLIHQAMRFADDTETRDLHVVLKPVPDGHAVEIHSRSEAESGPWTLHATGTLTAGTASPVAELASLRRRFGTPVPPEEIYRGERGRLIDLGEWFQVTRELWRDGTGCLSRIELPPRVTSAAHLHAVHPILLEACLLALTVTYPRPFADRTYLPVGAQRVTLHRAGTTDSAWCHAELRPTDDPDPRSLVGDITLYDDDGRVLVVMAGVLLRQATAGAMAGDADAARWRRRLYRPEWVEQALPPGTPAGSWLVVGADLARSIAEAAERQGIRCRVVDPADLAGAVSREQPDAVLLAWPAERADPGADAGAARDLTLTLLDSFRSLLDLPSTPSVTVLTRQAWGGAPQPAQAALWGLTRVLGQERPDSLPALIDLPAQGGDPDAIVAETAARTADEVTLHDGRRRVLRLRPDTDRPDDLTISPDGTHLVTGGLGGLGLEVAATLVAAGARHLALVGRHEPGGPARERIAALAATGAEVRTYTADVGDDEQVAALMAVLGRDLPPLAGVHHLAGALADGLLESQTPGRFDEAWAAKAGGAFALHRATAHLPLTHFVLFSSSSGLLGTAGQGNYAAANSYLDGLAAARRAAGLPAVSIQWGSWAETGMTARAGIAERLDRLGEGVLPLDDATGALRAILATPPDDGVVAVLAHTWPRYAAHHNTPPAPVRDLLPAAPAGRPDTAGLADRLREATPDQRRKLADGYVHDITADVLGVAHLETDTGLFSLGLDSLASLELRNRLQSAFAVRLGQTVVFDHPTVAGLAGHLLAVLDLPTGGPTDGHGSGPAEGHGGGPAEGHSGGSAEGHGGGPTDGPPPEEQSIDEVAALLAERLGNR</sequence>
<feature type="region of interest" description="Disordered" evidence="7">
    <location>
        <begin position="1072"/>
        <end position="1110"/>
    </location>
</feature>
<dbReference type="GO" id="GO:0031177">
    <property type="term" value="F:phosphopantetheine binding"/>
    <property type="evidence" value="ECO:0007669"/>
    <property type="project" value="InterPro"/>
</dbReference>
<dbReference type="PROSITE" id="PS00455">
    <property type="entry name" value="AMP_BINDING"/>
    <property type="match status" value="1"/>
</dbReference>
<organism evidence="11 12">
    <name type="scientific">Micromonospora rifamycinica</name>
    <dbReference type="NCBI Taxonomy" id="291594"/>
    <lineage>
        <taxon>Bacteria</taxon>
        <taxon>Bacillati</taxon>
        <taxon>Actinomycetota</taxon>
        <taxon>Actinomycetes</taxon>
        <taxon>Micromonosporales</taxon>
        <taxon>Micromonosporaceae</taxon>
        <taxon>Micromonospora</taxon>
    </lineage>
</organism>
<dbReference type="InterPro" id="IPR049551">
    <property type="entry name" value="PKS_DH_C"/>
</dbReference>
<dbReference type="Pfam" id="PF13193">
    <property type="entry name" value="AMP-binding_C"/>
    <property type="match status" value="1"/>
</dbReference>
<feature type="domain" description="Carrier" evidence="8">
    <location>
        <begin position="2298"/>
        <end position="2373"/>
    </location>
</feature>
<dbReference type="SUPFAM" id="SSF53901">
    <property type="entry name" value="Thiolase-like"/>
    <property type="match status" value="1"/>
</dbReference>
<feature type="compositionally biased region" description="Gly residues" evidence="7">
    <location>
        <begin position="2380"/>
        <end position="2413"/>
    </location>
</feature>
<gene>
    <name evidence="11" type="ORF">GA0070623_3861</name>
</gene>
<dbReference type="SMART" id="SM00826">
    <property type="entry name" value="PKS_DH"/>
    <property type="match status" value="1"/>
</dbReference>
<dbReference type="InterPro" id="IPR049552">
    <property type="entry name" value="PKS_DH_N"/>
</dbReference>
<feature type="region of interest" description="N-terminal hotdog fold" evidence="6">
    <location>
        <begin position="1541"/>
        <end position="1665"/>
    </location>
</feature>
<dbReference type="SUPFAM" id="SSF47336">
    <property type="entry name" value="ACP-like"/>
    <property type="match status" value="2"/>
</dbReference>
<keyword evidence="3" id="KW-0808">Transferase</keyword>
<dbReference type="PROSITE" id="PS52004">
    <property type="entry name" value="KS3_2"/>
    <property type="match status" value="1"/>
</dbReference>
<dbReference type="InterPro" id="IPR000873">
    <property type="entry name" value="AMP-dep_synth/lig_dom"/>
</dbReference>
<evidence type="ECO:0000256" key="6">
    <source>
        <dbReference type="PROSITE-ProRule" id="PRU01363"/>
    </source>
</evidence>
<dbReference type="InterPro" id="IPR020841">
    <property type="entry name" value="PKS_Beta-ketoAc_synthase_dom"/>
</dbReference>
<dbReference type="Pfam" id="PF16197">
    <property type="entry name" value="KAsynt_C_assoc"/>
    <property type="match status" value="1"/>
</dbReference>
<dbReference type="InterPro" id="IPR016039">
    <property type="entry name" value="Thiolase-like"/>
</dbReference>
<dbReference type="InterPro" id="IPR036291">
    <property type="entry name" value="NAD(P)-bd_dom_sf"/>
</dbReference>
<dbReference type="Gene3D" id="3.40.50.980">
    <property type="match status" value="2"/>
</dbReference>
<dbReference type="CDD" id="cd00833">
    <property type="entry name" value="PKS"/>
    <property type="match status" value="1"/>
</dbReference>
<dbReference type="Pfam" id="PF02801">
    <property type="entry name" value="Ketoacyl-synt_C"/>
    <property type="match status" value="1"/>
</dbReference>
<keyword evidence="1" id="KW-0596">Phosphopantetheine</keyword>
<dbReference type="SUPFAM" id="SSF52151">
    <property type="entry name" value="FabD/lysophospholipase-like"/>
    <property type="match status" value="1"/>
</dbReference>
<dbReference type="SMART" id="SM00823">
    <property type="entry name" value="PKS_PP"/>
    <property type="match status" value="2"/>
</dbReference>
<reference evidence="12" key="1">
    <citation type="submission" date="2016-06" db="EMBL/GenBank/DDBJ databases">
        <authorList>
            <person name="Varghese N."/>
            <person name="Submissions Spin"/>
        </authorList>
    </citation>
    <scope>NUCLEOTIDE SEQUENCE [LARGE SCALE GENOMIC DNA]</scope>
    <source>
        <strain evidence="12">DSM 44983</strain>
    </source>
</reference>
<keyword evidence="4" id="KW-0677">Repeat</keyword>
<dbReference type="PROSITE" id="PS50075">
    <property type="entry name" value="CARRIER"/>
    <property type="match status" value="2"/>
</dbReference>
<feature type="domain" description="PKS/mFAS DH" evidence="10">
    <location>
        <begin position="1541"/>
        <end position="1824"/>
    </location>
</feature>
<dbReference type="InterPro" id="IPR057326">
    <property type="entry name" value="KR_dom"/>
</dbReference>
<dbReference type="InterPro" id="IPR042104">
    <property type="entry name" value="PKS_dehydratase_sf"/>
</dbReference>
<keyword evidence="5" id="KW-0012">Acyltransferase</keyword>
<dbReference type="OrthoDB" id="9778690at2"/>
<dbReference type="GO" id="GO:0004315">
    <property type="term" value="F:3-oxoacyl-[acyl-carrier-protein] synthase activity"/>
    <property type="evidence" value="ECO:0007669"/>
    <property type="project" value="InterPro"/>
</dbReference>
<dbReference type="PROSITE" id="PS00606">
    <property type="entry name" value="KS3_1"/>
    <property type="match status" value="1"/>
</dbReference>
<keyword evidence="12" id="KW-1185">Reference proteome</keyword>
<dbReference type="InterPro" id="IPR020806">
    <property type="entry name" value="PKS_PP-bd"/>
</dbReference>
<dbReference type="SUPFAM" id="SSF56801">
    <property type="entry name" value="Acetyl-CoA synthetase-like"/>
    <property type="match status" value="1"/>
</dbReference>
<accession>A0A1C5JUK3</accession>
<dbReference type="Pfam" id="PF00109">
    <property type="entry name" value="ketoacyl-synt"/>
    <property type="match status" value="1"/>
</dbReference>
<feature type="domain" description="Carrier" evidence="8">
    <location>
        <begin position="545"/>
        <end position="620"/>
    </location>
</feature>
<evidence type="ECO:0000256" key="4">
    <source>
        <dbReference type="ARBA" id="ARBA00022737"/>
    </source>
</evidence>
<evidence type="ECO:0000259" key="9">
    <source>
        <dbReference type="PROSITE" id="PS52004"/>
    </source>
</evidence>
<dbReference type="PROSITE" id="PS00012">
    <property type="entry name" value="PHOSPHOPANTETHEINE"/>
    <property type="match status" value="1"/>
</dbReference>
<proteinExistence type="predicted"/>
<dbReference type="PROSITE" id="PS52019">
    <property type="entry name" value="PKS_MFAS_DH"/>
    <property type="match status" value="1"/>
</dbReference>
<dbReference type="Gene3D" id="3.40.47.10">
    <property type="match status" value="1"/>
</dbReference>
<evidence type="ECO:0000256" key="3">
    <source>
        <dbReference type="ARBA" id="ARBA00022679"/>
    </source>
</evidence>
<dbReference type="InterPro" id="IPR032821">
    <property type="entry name" value="PKS_assoc"/>
</dbReference>
<dbReference type="InterPro" id="IPR020845">
    <property type="entry name" value="AMP-binding_CS"/>
</dbReference>
<dbReference type="Pfam" id="PF00501">
    <property type="entry name" value="AMP-binding"/>
    <property type="match status" value="1"/>
</dbReference>
<feature type="region of interest" description="Disordered" evidence="7">
    <location>
        <begin position="1"/>
        <end position="29"/>
    </location>
</feature>
<dbReference type="InterPro" id="IPR010071">
    <property type="entry name" value="AA_adenyl_dom"/>
</dbReference>
<dbReference type="InterPro" id="IPR018201">
    <property type="entry name" value="Ketoacyl_synth_AS"/>
</dbReference>
<dbReference type="InterPro" id="IPR049900">
    <property type="entry name" value="PKS_mFAS_DH"/>
</dbReference>
<dbReference type="Pfam" id="PF00550">
    <property type="entry name" value="PP-binding"/>
    <property type="match status" value="2"/>
</dbReference>
<dbReference type="InterPro" id="IPR009081">
    <property type="entry name" value="PP-bd_ACP"/>
</dbReference>
<evidence type="ECO:0000259" key="10">
    <source>
        <dbReference type="PROSITE" id="PS52019"/>
    </source>
</evidence>
<dbReference type="InterPro" id="IPR001227">
    <property type="entry name" value="Ac_transferase_dom_sf"/>
</dbReference>
<dbReference type="GO" id="GO:0004312">
    <property type="term" value="F:fatty acid synthase activity"/>
    <property type="evidence" value="ECO:0007669"/>
    <property type="project" value="TreeGrafter"/>
</dbReference>
<evidence type="ECO:0000313" key="12">
    <source>
        <dbReference type="Proteomes" id="UP000198226"/>
    </source>
</evidence>
<dbReference type="InterPro" id="IPR050091">
    <property type="entry name" value="PKS_NRPS_Biosynth_Enz"/>
</dbReference>
<comment type="caution">
    <text evidence="6">Lacks conserved residue(s) required for the propagation of feature annotation.</text>
</comment>
<dbReference type="Gene3D" id="3.10.129.110">
    <property type="entry name" value="Polyketide synthase dehydratase"/>
    <property type="match status" value="1"/>
</dbReference>
<dbReference type="InterPro" id="IPR016036">
    <property type="entry name" value="Malonyl_transacylase_ACP-bd"/>
</dbReference>
<dbReference type="SMART" id="SM00825">
    <property type="entry name" value="PKS_KS"/>
    <property type="match status" value="1"/>
</dbReference>
<dbReference type="RefSeq" id="WP_084260989.1">
    <property type="nucleotide sequence ID" value="NZ_LRMV01000003.1"/>
</dbReference>
<dbReference type="InterPro" id="IPR006162">
    <property type="entry name" value="Ppantetheine_attach_site"/>
</dbReference>
<protein>
    <submittedName>
        <fullName evidence="11">Amino acid adenylation domain-containing protein</fullName>
    </submittedName>
</protein>
<evidence type="ECO:0000256" key="5">
    <source>
        <dbReference type="ARBA" id="ARBA00023315"/>
    </source>
</evidence>
<dbReference type="Gene3D" id="3.30.300.30">
    <property type="match status" value="1"/>
</dbReference>
<feature type="domain" description="Ketosynthase family 3 (KS3)" evidence="9">
    <location>
        <begin position="639"/>
        <end position="1069"/>
    </location>
</feature>
<dbReference type="PANTHER" id="PTHR43775">
    <property type="entry name" value="FATTY ACID SYNTHASE"/>
    <property type="match status" value="1"/>
</dbReference>
<dbReference type="SMART" id="SM00822">
    <property type="entry name" value="PKS_KR"/>
    <property type="match status" value="1"/>
</dbReference>
<feature type="compositionally biased region" description="Low complexity" evidence="7">
    <location>
        <begin position="1078"/>
        <end position="1105"/>
    </location>
</feature>
<dbReference type="InterPro" id="IPR013968">
    <property type="entry name" value="PKS_KR"/>
</dbReference>
<dbReference type="InterPro" id="IPR025110">
    <property type="entry name" value="AMP-bd_C"/>
</dbReference>
<keyword evidence="2" id="KW-0597">Phosphoprotein</keyword>
<dbReference type="SMART" id="SM00827">
    <property type="entry name" value="PKS_AT"/>
    <property type="match status" value="1"/>
</dbReference>
<dbReference type="Pfam" id="PF08659">
    <property type="entry name" value="KR"/>
    <property type="match status" value="1"/>
</dbReference>
<evidence type="ECO:0000256" key="1">
    <source>
        <dbReference type="ARBA" id="ARBA00022450"/>
    </source>
</evidence>
<dbReference type="Pfam" id="PF00698">
    <property type="entry name" value="Acyl_transf_1"/>
    <property type="match status" value="1"/>
</dbReference>
<dbReference type="Gene3D" id="1.10.1200.10">
    <property type="entry name" value="ACP-like"/>
    <property type="match status" value="2"/>
</dbReference>
<dbReference type="Proteomes" id="UP000198226">
    <property type="component" value="Chromosome I"/>
</dbReference>
<dbReference type="InterPro" id="IPR036736">
    <property type="entry name" value="ACP-like_sf"/>
</dbReference>
<dbReference type="Gene3D" id="3.30.70.3290">
    <property type="match status" value="1"/>
</dbReference>
<dbReference type="InterPro" id="IPR014043">
    <property type="entry name" value="Acyl_transferase_dom"/>
</dbReference>
<dbReference type="InterPro" id="IPR045851">
    <property type="entry name" value="AMP-bd_C_sf"/>
</dbReference>
<name>A0A1C5JUK3_9ACTN</name>
<dbReference type="Gene3D" id="3.40.366.10">
    <property type="entry name" value="Malonyl-Coenzyme A Acyl Carrier Protein, domain 2"/>
    <property type="match status" value="1"/>
</dbReference>
<feature type="region of interest" description="C-terminal hotdog fold" evidence="6">
    <location>
        <begin position="1677"/>
        <end position="1824"/>
    </location>
</feature>
<dbReference type="Pfam" id="PF21089">
    <property type="entry name" value="PKS_DH_N"/>
    <property type="match status" value="1"/>
</dbReference>
<dbReference type="InterPro" id="IPR014031">
    <property type="entry name" value="Ketoacyl_synth_C"/>
</dbReference>
<dbReference type="InterPro" id="IPR014030">
    <property type="entry name" value="Ketoacyl_synth_N"/>
</dbReference>
<dbReference type="PANTHER" id="PTHR43775:SF51">
    <property type="entry name" value="INACTIVE PHENOLPHTHIOCEROL SYNTHESIS POLYKETIDE SYNTHASE TYPE I PKS1-RELATED"/>
    <property type="match status" value="1"/>
</dbReference>
<evidence type="ECO:0000259" key="8">
    <source>
        <dbReference type="PROSITE" id="PS50075"/>
    </source>
</evidence>
<evidence type="ECO:0000256" key="2">
    <source>
        <dbReference type="ARBA" id="ARBA00022553"/>
    </source>
</evidence>
<dbReference type="InterPro" id="IPR016035">
    <property type="entry name" value="Acyl_Trfase/lysoPLipase"/>
</dbReference>
<evidence type="ECO:0000313" key="11">
    <source>
        <dbReference type="EMBL" id="SCG74163.1"/>
    </source>
</evidence>
<feature type="region of interest" description="Disordered" evidence="7">
    <location>
        <begin position="2377"/>
        <end position="2424"/>
    </location>
</feature>
<dbReference type="EMBL" id="LT607752">
    <property type="protein sequence ID" value="SCG74163.1"/>
    <property type="molecule type" value="Genomic_DNA"/>
</dbReference>